<evidence type="ECO:0000313" key="2">
    <source>
        <dbReference type="Proteomes" id="UP001596282"/>
    </source>
</evidence>
<dbReference type="InterPro" id="IPR058532">
    <property type="entry name" value="YjbR/MT2646/Rv2570-like"/>
</dbReference>
<comment type="caution">
    <text evidence="1">The sequence shown here is derived from an EMBL/GenBank/DDBJ whole genome shotgun (WGS) entry which is preliminary data.</text>
</comment>
<dbReference type="Proteomes" id="UP001596282">
    <property type="component" value="Unassembled WGS sequence"/>
</dbReference>
<dbReference type="Pfam" id="PF04237">
    <property type="entry name" value="YjbR"/>
    <property type="match status" value="1"/>
</dbReference>
<dbReference type="SUPFAM" id="SSF142906">
    <property type="entry name" value="YjbR-like"/>
    <property type="match status" value="1"/>
</dbReference>
<organism evidence="1 2">
    <name type="scientific">Lactiplantibacillus daowaiensis</name>
    <dbReference type="NCBI Taxonomy" id="2559918"/>
    <lineage>
        <taxon>Bacteria</taxon>
        <taxon>Bacillati</taxon>
        <taxon>Bacillota</taxon>
        <taxon>Bacilli</taxon>
        <taxon>Lactobacillales</taxon>
        <taxon>Lactobacillaceae</taxon>
        <taxon>Lactiplantibacillus</taxon>
    </lineage>
</organism>
<dbReference type="PANTHER" id="PTHR35145:SF1">
    <property type="entry name" value="CYTOPLASMIC PROTEIN"/>
    <property type="match status" value="1"/>
</dbReference>
<sequence length="220" mass="25284">MTTDLFKYQRGQAERLIAAGFQLTADIYTRTQPLLAPIFDLTINIQLPHTVTTQLIDRDTQAPYTLHLAARPTGKFVAQVRQAYLDALQTVADQCFEPDVFQTDSARDLIAYVDHQYHDQLEFLWKNFPTNAVWRRSDTKKWYAAILTVAPDKLGLTGDHPLTVLDLRLEPDALTALVDQQTYFPGYHMNKKHWYTIILDGQVPLAELTERLDHSYQLAH</sequence>
<keyword evidence="1" id="KW-0238">DNA-binding</keyword>
<dbReference type="InterPro" id="IPR007351">
    <property type="entry name" value="YjbR"/>
</dbReference>
<dbReference type="Gene3D" id="3.90.1150.30">
    <property type="match status" value="1"/>
</dbReference>
<dbReference type="InterPro" id="IPR038056">
    <property type="entry name" value="YjbR-like_sf"/>
</dbReference>
<gene>
    <name evidence="1" type="ORF">ACFP5Y_04345</name>
</gene>
<reference evidence="2" key="1">
    <citation type="journal article" date="2019" name="Int. J. Syst. Evol. Microbiol.">
        <title>The Global Catalogue of Microorganisms (GCM) 10K type strain sequencing project: providing services to taxonomists for standard genome sequencing and annotation.</title>
        <authorList>
            <consortium name="The Broad Institute Genomics Platform"/>
            <consortium name="The Broad Institute Genome Sequencing Center for Infectious Disease"/>
            <person name="Wu L."/>
            <person name="Ma J."/>
        </authorList>
    </citation>
    <scope>NUCLEOTIDE SEQUENCE [LARGE SCALE GENOMIC DNA]</scope>
    <source>
        <strain evidence="2">CCM 8933</strain>
    </source>
</reference>
<protein>
    <submittedName>
        <fullName evidence="1">MmcQ/YjbR family DNA-binding protein</fullName>
    </submittedName>
</protein>
<name>A0ABW1RY49_9LACO</name>
<dbReference type="GO" id="GO:0003677">
    <property type="term" value="F:DNA binding"/>
    <property type="evidence" value="ECO:0007669"/>
    <property type="project" value="UniProtKB-KW"/>
</dbReference>
<proteinExistence type="predicted"/>
<dbReference type="PANTHER" id="PTHR35145">
    <property type="entry name" value="CYTOPLASMIC PROTEIN-RELATED"/>
    <property type="match status" value="1"/>
</dbReference>
<accession>A0ABW1RY49</accession>
<evidence type="ECO:0000313" key="1">
    <source>
        <dbReference type="EMBL" id="MFC6180450.1"/>
    </source>
</evidence>
<keyword evidence="2" id="KW-1185">Reference proteome</keyword>
<dbReference type="EMBL" id="JBHSSC010000009">
    <property type="protein sequence ID" value="MFC6180450.1"/>
    <property type="molecule type" value="Genomic_DNA"/>
</dbReference>
<dbReference type="RefSeq" id="WP_137627816.1">
    <property type="nucleotide sequence ID" value="NZ_BJDJ01000003.1"/>
</dbReference>